<dbReference type="PANTHER" id="PTHR43292">
    <property type="entry name" value="ACYL-COA DEHYDROGENASE"/>
    <property type="match status" value="1"/>
</dbReference>
<dbReference type="PANTHER" id="PTHR43292:SF4">
    <property type="entry name" value="ACYL-COA DEHYDROGENASE FADE34"/>
    <property type="match status" value="1"/>
</dbReference>
<dbReference type="InterPro" id="IPR037069">
    <property type="entry name" value="AcylCoA_DH/ox_N_sf"/>
</dbReference>
<evidence type="ECO:0000256" key="5">
    <source>
        <dbReference type="ARBA" id="ARBA00023002"/>
    </source>
</evidence>
<evidence type="ECO:0000313" key="10">
    <source>
        <dbReference type="Proteomes" id="UP001354931"/>
    </source>
</evidence>
<comment type="cofactor">
    <cofactor evidence="1">
        <name>FAD</name>
        <dbReference type="ChEBI" id="CHEBI:57692"/>
    </cofactor>
</comment>
<accession>A0ABU6F9X8</accession>
<dbReference type="Gene3D" id="2.40.110.10">
    <property type="entry name" value="Butyryl-CoA Dehydrogenase, subunit A, domain 2"/>
    <property type="match status" value="1"/>
</dbReference>
<feature type="domain" description="Acyl-CoA dehydrogenase/oxidase C-terminal" evidence="6">
    <location>
        <begin position="214"/>
        <end position="349"/>
    </location>
</feature>
<dbReference type="Gene3D" id="1.20.140.10">
    <property type="entry name" value="Butyryl-CoA Dehydrogenase, subunit A, domain 3"/>
    <property type="match status" value="2"/>
</dbReference>
<name>A0ABU6F9X8_9ACTN</name>
<evidence type="ECO:0000313" key="9">
    <source>
        <dbReference type="EMBL" id="MEB8339597.1"/>
    </source>
</evidence>
<feature type="domain" description="Acyl-CoA dehydrogenase/oxidase N-terminal" evidence="8">
    <location>
        <begin position="6"/>
        <end position="103"/>
    </location>
</feature>
<dbReference type="Pfam" id="PF00441">
    <property type="entry name" value="Acyl-CoA_dh_1"/>
    <property type="match status" value="2"/>
</dbReference>
<proteinExistence type="inferred from homology"/>
<evidence type="ECO:0000259" key="6">
    <source>
        <dbReference type="Pfam" id="PF00441"/>
    </source>
</evidence>
<feature type="domain" description="Acyl-CoA oxidase/dehydrogenase middle" evidence="7">
    <location>
        <begin position="470"/>
        <end position="564"/>
    </location>
</feature>
<evidence type="ECO:0000256" key="2">
    <source>
        <dbReference type="ARBA" id="ARBA00009347"/>
    </source>
</evidence>
<dbReference type="InterPro" id="IPR013786">
    <property type="entry name" value="AcylCoA_DH/ox_N"/>
</dbReference>
<dbReference type="InterPro" id="IPR006091">
    <property type="entry name" value="Acyl-CoA_Oxase/DH_mid-dom"/>
</dbReference>
<dbReference type="InterPro" id="IPR052161">
    <property type="entry name" value="Mycobact_Acyl-CoA_DH"/>
</dbReference>
<evidence type="ECO:0000256" key="4">
    <source>
        <dbReference type="ARBA" id="ARBA00022827"/>
    </source>
</evidence>
<protein>
    <submittedName>
        <fullName evidence="9">Acyl-CoA dehydrogenase</fullName>
    </submittedName>
</protein>
<gene>
    <name evidence="9" type="ORF">OKJ99_19080</name>
</gene>
<dbReference type="SUPFAM" id="SSF56645">
    <property type="entry name" value="Acyl-CoA dehydrogenase NM domain-like"/>
    <property type="match status" value="2"/>
</dbReference>
<dbReference type="Pfam" id="PF02771">
    <property type="entry name" value="Acyl-CoA_dh_N"/>
    <property type="match status" value="2"/>
</dbReference>
<keyword evidence="3" id="KW-0285">Flavoprotein</keyword>
<keyword evidence="4" id="KW-0274">FAD</keyword>
<dbReference type="InterPro" id="IPR009075">
    <property type="entry name" value="AcylCo_DH/oxidase_C"/>
</dbReference>
<dbReference type="Pfam" id="PF02770">
    <property type="entry name" value="Acyl-CoA_dh_M"/>
    <property type="match status" value="1"/>
</dbReference>
<dbReference type="InterPro" id="IPR009100">
    <property type="entry name" value="AcylCoA_DH/oxidase_NM_dom_sf"/>
</dbReference>
<evidence type="ECO:0000259" key="8">
    <source>
        <dbReference type="Pfam" id="PF02771"/>
    </source>
</evidence>
<comment type="caution">
    <text evidence="9">The sequence shown here is derived from an EMBL/GenBank/DDBJ whole genome shotgun (WGS) entry which is preliminary data.</text>
</comment>
<evidence type="ECO:0000256" key="1">
    <source>
        <dbReference type="ARBA" id="ARBA00001974"/>
    </source>
</evidence>
<evidence type="ECO:0000256" key="3">
    <source>
        <dbReference type="ARBA" id="ARBA00022630"/>
    </source>
</evidence>
<dbReference type="InterPro" id="IPR036250">
    <property type="entry name" value="AcylCo_DH-like_C"/>
</dbReference>
<feature type="domain" description="Acyl-CoA dehydrogenase/oxidase C-terminal" evidence="6">
    <location>
        <begin position="576"/>
        <end position="720"/>
    </location>
</feature>
<reference evidence="9 10" key="1">
    <citation type="submission" date="2022-10" db="EMBL/GenBank/DDBJ databases">
        <authorList>
            <person name="Xie J."/>
            <person name="Shen N."/>
        </authorList>
    </citation>
    <scope>NUCLEOTIDE SEQUENCE [LARGE SCALE GENOMIC DNA]</scope>
    <source>
        <strain evidence="9 10">YIM65594</strain>
    </source>
</reference>
<comment type="similarity">
    <text evidence="2">Belongs to the acyl-CoA dehydrogenase family.</text>
</comment>
<keyword evidence="10" id="KW-1185">Reference proteome</keyword>
<dbReference type="Proteomes" id="UP001354931">
    <property type="component" value="Unassembled WGS sequence"/>
</dbReference>
<sequence>MTIGLTEEHRDLRDAVRTFTDRHITPDALRRAVDAKEETLPAYWEEIAAQGLLGLHLPEEHGGSGFGLLELAVVTEELGRALTPGPFLPSTLAAAILHRAGHTAHLADLAHGRLVGAVGLGAGTLTLTRATDGTARVAGDTELVVGGHLADLFVVPAREGDRFTWIVLPRAAVAVENLASHDLTRRSSRLGVREVTVAATDILAVDAYLPFDLAATLFAAEASGIADRCVTAAADYARVREQFGRPIGQFQGVKHRCARMLARAEQARACAWDAARAHDPAADTDPREAELAAAVAAATSIEAGFTTAKDCIQVLGGIGFTWEHDAHLALRRAQTLRVTLGNTAHWQRRVARLTMAGARRDLSVELPPEAEPVRAEIRAELALAASLEGKERATRLADDGYTAPHLPAPWGKGADPVTQLVIAEELRDAELTPVDMIIGGWVVPTLIEHGNAAQKERFLGPSLRGDIVWCQLFSEPGAGSDLAALSTRAEKTDGGWRISGQKVWTSMARDAHWGVLIARTDADVPKHKGLSYFILDMTSPGLDIRPLRQITGEAEFNEVFLDDVFVPDELLVAQPGDGWRLARTTLANERVALAGDTVGSGAQTLLEMAAATPGIVDETRLTELGAALCDGQSGALLGLRTTLRSVAGGQPGAEASIAKLLGVEHQQQVWEMCVEWQGPAALTGQGRRHDPTWMFLNSRCMSIAGGTTEVQLNIIGERILGLPRDPQPVPGERARRA</sequence>
<evidence type="ECO:0000259" key="7">
    <source>
        <dbReference type="Pfam" id="PF02770"/>
    </source>
</evidence>
<dbReference type="Gene3D" id="1.10.540.10">
    <property type="entry name" value="Acyl-CoA dehydrogenase/oxidase, N-terminal domain"/>
    <property type="match status" value="2"/>
</dbReference>
<keyword evidence="5" id="KW-0560">Oxidoreductase</keyword>
<dbReference type="RefSeq" id="WP_326017863.1">
    <property type="nucleotide sequence ID" value="NZ_JAOZYC010000122.1"/>
</dbReference>
<dbReference type="SUPFAM" id="SSF47203">
    <property type="entry name" value="Acyl-CoA dehydrogenase C-terminal domain-like"/>
    <property type="match status" value="2"/>
</dbReference>
<feature type="domain" description="Acyl-CoA dehydrogenase/oxidase N-terminal" evidence="8">
    <location>
        <begin position="388"/>
        <end position="466"/>
    </location>
</feature>
<organism evidence="9 10">
    <name type="scientific">Streptomyces endophyticus</name>
    <dbReference type="NCBI Taxonomy" id="714166"/>
    <lineage>
        <taxon>Bacteria</taxon>
        <taxon>Bacillati</taxon>
        <taxon>Actinomycetota</taxon>
        <taxon>Actinomycetes</taxon>
        <taxon>Kitasatosporales</taxon>
        <taxon>Streptomycetaceae</taxon>
        <taxon>Streptomyces</taxon>
    </lineage>
</organism>
<dbReference type="InterPro" id="IPR046373">
    <property type="entry name" value="Acyl-CoA_Oxase/DH_mid-dom_sf"/>
</dbReference>
<dbReference type="EMBL" id="JAOZYC010000122">
    <property type="protein sequence ID" value="MEB8339597.1"/>
    <property type="molecule type" value="Genomic_DNA"/>
</dbReference>